<comment type="caution">
    <text evidence="1">The sequence shown here is derived from an EMBL/GenBank/DDBJ whole genome shotgun (WGS) entry which is preliminary data.</text>
</comment>
<protein>
    <submittedName>
        <fullName evidence="1">UPF0764 protein C16orf89-like protein</fullName>
    </submittedName>
</protein>
<organism evidence="1 2">
    <name type="scientific">Toxocara canis</name>
    <name type="common">Canine roundworm</name>
    <dbReference type="NCBI Taxonomy" id="6265"/>
    <lineage>
        <taxon>Eukaryota</taxon>
        <taxon>Metazoa</taxon>
        <taxon>Ecdysozoa</taxon>
        <taxon>Nematoda</taxon>
        <taxon>Chromadorea</taxon>
        <taxon>Rhabditida</taxon>
        <taxon>Spirurina</taxon>
        <taxon>Ascaridomorpha</taxon>
        <taxon>Ascaridoidea</taxon>
        <taxon>Toxocaridae</taxon>
        <taxon>Toxocara</taxon>
    </lineage>
</organism>
<evidence type="ECO:0000313" key="1">
    <source>
        <dbReference type="EMBL" id="KHN77792.1"/>
    </source>
</evidence>
<dbReference type="OrthoDB" id="5949187at2759"/>
<dbReference type="OMA" id="CAISREC"/>
<dbReference type="GO" id="GO:0016020">
    <property type="term" value="C:membrane"/>
    <property type="evidence" value="ECO:0007669"/>
    <property type="project" value="TreeGrafter"/>
</dbReference>
<dbReference type="AlphaFoldDB" id="A0A0B2V8I4"/>
<keyword evidence="2" id="KW-1185">Reference proteome</keyword>
<dbReference type="EMBL" id="JPKZ01002225">
    <property type="protein sequence ID" value="KHN77792.1"/>
    <property type="molecule type" value="Genomic_DNA"/>
</dbReference>
<name>A0A0B2V8I4_TOXCA</name>
<dbReference type="Proteomes" id="UP000031036">
    <property type="component" value="Unassembled WGS sequence"/>
</dbReference>
<evidence type="ECO:0000313" key="2">
    <source>
        <dbReference type="Proteomes" id="UP000031036"/>
    </source>
</evidence>
<dbReference type="GO" id="GO:0005829">
    <property type="term" value="C:cytosol"/>
    <property type="evidence" value="ECO:0007669"/>
    <property type="project" value="TreeGrafter"/>
</dbReference>
<proteinExistence type="predicted"/>
<sequence length="534" mass="60488">MSGIISANIGFFRQDFDGRFVDSVKIGLVSRGANEASARICCVVEWKLRKGEGAVEEREVGNGMAPASQRYLSWNSARLIALVLNALSGLENYYERHHTQLNVDGLFGLRIIHGQLNQFCEDFEGRDLDSEVVDEMRNLSRRASEIANKAIPYVADRDRFYYRQFHYLLTHPYSITHEVQRIDERLRWAEKETLRRGFYEGGAMWFNEKQSDSCFAEVLSKEYNSYNITSTCDISEPCLKRMLSTPGLSGYRLAHQVLFIAIIQVTPCTDIVSSYLSTTSNTTLEGFVKEYCTNLLEELLTFQKNARIVARMNPHQRDLLMEQVFACGQFGFVEVCSLHLLVAILSWQHPTLGCFVKESLEDQFAVGVLPAIISSPPDNFSSRKILSDIIHNDYCSTHSATVASGALVVFLRFLLDPGPWPEFFLADQPVTVQNIPAEDQFRQYRYARWVRDSFPAQIPLSRPPQLGWSPDLLACLLGVEMLGSMATPISSQIFTQQLFNVLIAYANVISDDKRPIVLRFRRVPLASVVSALVK</sequence>
<gene>
    <name evidence="1" type="ORF">Tcan_03516</name>
</gene>
<dbReference type="PANTHER" id="PTHR33539:SF1">
    <property type="entry name" value="UPF0764 PROTEIN C16ORF89"/>
    <property type="match status" value="1"/>
</dbReference>
<dbReference type="STRING" id="6265.A0A0B2V8I4"/>
<dbReference type="PANTHER" id="PTHR33539">
    <property type="entry name" value="UPF0764 PROTEIN C16ORF89"/>
    <property type="match status" value="1"/>
</dbReference>
<dbReference type="InterPro" id="IPR031751">
    <property type="entry name" value="DUF4735"/>
</dbReference>
<accession>A0A0B2V8I4</accession>
<reference evidence="1 2" key="1">
    <citation type="submission" date="2014-11" db="EMBL/GenBank/DDBJ databases">
        <title>Genetic blueprint of the zoonotic pathogen Toxocara canis.</title>
        <authorList>
            <person name="Zhu X.-Q."/>
            <person name="Korhonen P.K."/>
            <person name="Cai H."/>
            <person name="Young N.D."/>
            <person name="Nejsum P."/>
            <person name="von Samson-Himmelstjerna G."/>
            <person name="Boag P.R."/>
            <person name="Tan P."/>
            <person name="Li Q."/>
            <person name="Min J."/>
            <person name="Yang Y."/>
            <person name="Wang X."/>
            <person name="Fang X."/>
            <person name="Hall R.S."/>
            <person name="Hofmann A."/>
            <person name="Sternberg P.W."/>
            <person name="Jex A.R."/>
            <person name="Gasser R.B."/>
        </authorList>
    </citation>
    <scope>NUCLEOTIDE SEQUENCE [LARGE SCALE GENOMIC DNA]</scope>
    <source>
        <strain evidence="1">PN_DK_2014</strain>
    </source>
</reference>
<dbReference type="Pfam" id="PF15882">
    <property type="entry name" value="DUF4735"/>
    <property type="match status" value="1"/>
</dbReference>